<dbReference type="InterPro" id="IPR050655">
    <property type="entry name" value="Plant_B3_domain"/>
</dbReference>
<dbReference type="OrthoDB" id="1666376at2759"/>
<keyword evidence="3" id="KW-0238">DNA-binding</keyword>
<name>A0A087G823_ARAAL</name>
<dbReference type="EMBL" id="CM002876">
    <property type="protein sequence ID" value="KFK26025.1"/>
    <property type="molecule type" value="Genomic_DNA"/>
</dbReference>
<evidence type="ECO:0000256" key="3">
    <source>
        <dbReference type="ARBA" id="ARBA00023125"/>
    </source>
</evidence>
<dbReference type="eggNOG" id="ENOG502RRIE">
    <property type="taxonomic scope" value="Eukaryota"/>
</dbReference>
<keyword evidence="9" id="KW-1185">Reference proteome</keyword>
<dbReference type="OMA" id="EMMRMIP"/>
<dbReference type="PANTHER" id="PTHR31920">
    <property type="entry name" value="B3 DOMAIN-CONTAINING"/>
    <property type="match status" value="1"/>
</dbReference>
<dbReference type="CDD" id="cd10017">
    <property type="entry name" value="B3_DNA"/>
    <property type="match status" value="2"/>
</dbReference>
<dbReference type="InterPro" id="IPR003340">
    <property type="entry name" value="B3_DNA-bd"/>
</dbReference>
<dbReference type="SUPFAM" id="SSF101936">
    <property type="entry name" value="DNA-binding pseudobarrel domain"/>
    <property type="match status" value="2"/>
</dbReference>
<feature type="domain" description="TF-B3" evidence="7">
    <location>
        <begin position="19"/>
        <end position="114"/>
    </location>
</feature>
<dbReference type="GO" id="GO:0046982">
    <property type="term" value="F:protein heterodimerization activity"/>
    <property type="evidence" value="ECO:0007669"/>
    <property type="project" value="EnsemblPlants"/>
</dbReference>
<evidence type="ECO:0000313" key="8">
    <source>
        <dbReference type="EMBL" id="KFK26025.1"/>
    </source>
</evidence>
<gene>
    <name evidence="8" type="ordered locus">AALP_Aa8g193800</name>
</gene>
<accession>A0A087G823</accession>
<dbReference type="AlphaFoldDB" id="A0A087G823"/>
<keyword evidence="2" id="KW-0805">Transcription regulation</keyword>
<dbReference type="GO" id="GO:0003677">
    <property type="term" value="F:DNA binding"/>
    <property type="evidence" value="ECO:0007669"/>
    <property type="project" value="UniProtKB-KW"/>
</dbReference>
<dbReference type="SMART" id="SM01019">
    <property type="entry name" value="B3"/>
    <property type="match status" value="2"/>
</dbReference>
<dbReference type="Pfam" id="PF02362">
    <property type="entry name" value="B3"/>
    <property type="match status" value="2"/>
</dbReference>
<evidence type="ECO:0000256" key="6">
    <source>
        <dbReference type="SAM" id="MobiDB-lite"/>
    </source>
</evidence>
<dbReference type="Gene3D" id="2.40.330.10">
    <property type="entry name" value="DNA-binding pseudobarrel domain"/>
    <property type="match status" value="2"/>
</dbReference>
<proteinExistence type="predicted"/>
<feature type="region of interest" description="Disordered" evidence="6">
    <location>
        <begin position="146"/>
        <end position="195"/>
    </location>
</feature>
<sequence length="306" mass="34923">MVKNSGFGQIMEDGDNPGFFKILRREDLSSGIMRMIPHDLIRRISDNSSSFKMVLKVPWGRSWPVKICKNPSFHFMEDHGWNQFVSDNDLGENEYLTFTHEANMYFNVNIYESDGKEMLKPRKSAANGSSSCRNRREKMKNIYKDVKEEETESSSESSYSSLKTAESTGGRLKKKQKLNLGKKKAEEIDKSKKKQKVDTVCNDSEAGTSSLVPEFELTIKKTYLMFLGIPKKFKDAHMPSKTRMFKIHHPEGNKSSDVLYLVTDVQARFSAGWSRFAKELGLVVGNVCTFKLIKPNEMLVEVSKTP</sequence>
<evidence type="ECO:0000259" key="7">
    <source>
        <dbReference type="PROSITE" id="PS50863"/>
    </source>
</evidence>
<reference evidence="9" key="1">
    <citation type="journal article" date="2015" name="Nat. Plants">
        <title>Genome expansion of Arabis alpina linked with retrotransposition and reduced symmetric DNA methylation.</title>
        <authorList>
            <person name="Willing E.M."/>
            <person name="Rawat V."/>
            <person name="Mandakova T."/>
            <person name="Maumus F."/>
            <person name="James G.V."/>
            <person name="Nordstroem K.J."/>
            <person name="Becker C."/>
            <person name="Warthmann N."/>
            <person name="Chica C."/>
            <person name="Szarzynska B."/>
            <person name="Zytnicki M."/>
            <person name="Albani M.C."/>
            <person name="Kiefer C."/>
            <person name="Bergonzi S."/>
            <person name="Castaings L."/>
            <person name="Mateos J.L."/>
            <person name="Berns M.C."/>
            <person name="Bujdoso N."/>
            <person name="Piofczyk T."/>
            <person name="de Lorenzo L."/>
            <person name="Barrero-Sicilia C."/>
            <person name="Mateos I."/>
            <person name="Piednoel M."/>
            <person name="Hagmann J."/>
            <person name="Chen-Min-Tao R."/>
            <person name="Iglesias-Fernandez R."/>
            <person name="Schuster S.C."/>
            <person name="Alonso-Blanco C."/>
            <person name="Roudier F."/>
            <person name="Carbonero P."/>
            <person name="Paz-Ares J."/>
            <person name="Davis S.J."/>
            <person name="Pecinka A."/>
            <person name="Quesneville H."/>
            <person name="Colot V."/>
            <person name="Lysak M.A."/>
            <person name="Weigel D."/>
            <person name="Coupland G."/>
            <person name="Schneeberger K."/>
        </authorList>
    </citation>
    <scope>NUCLEOTIDE SEQUENCE [LARGE SCALE GENOMIC DNA]</scope>
    <source>
        <strain evidence="9">cv. Pajares</strain>
    </source>
</reference>
<protein>
    <recommendedName>
        <fullName evidence="7">TF-B3 domain-containing protein</fullName>
    </recommendedName>
</protein>
<dbReference type="Proteomes" id="UP000029120">
    <property type="component" value="Chromosome 8"/>
</dbReference>
<dbReference type="InterPro" id="IPR015300">
    <property type="entry name" value="DNA-bd_pseudobarrel_sf"/>
</dbReference>
<dbReference type="PANTHER" id="PTHR31920:SF50">
    <property type="entry name" value="TF-B3 DOMAIN-CONTAINING PROTEIN"/>
    <property type="match status" value="1"/>
</dbReference>
<dbReference type="Gramene" id="KFK26025">
    <property type="protein sequence ID" value="KFK26025"/>
    <property type="gene ID" value="AALP_AA8G193800"/>
</dbReference>
<organism evidence="8 9">
    <name type="scientific">Arabis alpina</name>
    <name type="common">Alpine rock-cress</name>
    <dbReference type="NCBI Taxonomy" id="50452"/>
    <lineage>
        <taxon>Eukaryota</taxon>
        <taxon>Viridiplantae</taxon>
        <taxon>Streptophyta</taxon>
        <taxon>Embryophyta</taxon>
        <taxon>Tracheophyta</taxon>
        <taxon>Spermatophyta</taxon>
        <taxon>Magnoliopsida</taxon>
        <taxon>eudicotyledons</taxon>
        <taxon>Gunneridae</taxon>
        <taxon>Pentapetalae</taxon>
        <taxon>rosids</taxon>
        <taxon>malvids</taxon>
        <taxon>Brassicales</taxon>
        <taxon>Brassicaceae</taxon>
        <taxon>Arabideae</taxon>
        <taxon>Arabis</taxon>
    </lineage>
</organism>
<feature type="compositionally biased region" description="Basic residues" evidence="6">
    <location>
        <begin position="171"/>
        <end position="182"/>
    </location>
</feature>
<dbReference type="GO" id="GO:0005634">
    <property type="term" value="C:nucleus"/>
    <property type="evidence" value="ECO:0007669"/>
    <property type="project" value="UniProtKB-SubCell"/>
</dbReference>
<evidence type="ECO:0000256" key="2">
    <source>
        <dbReference type="ARBA" id="ARBA00023015"/>
    </source>
</evidence>
<dbReference type="PROSITE" id="PS50863">
    <property type="entry name" value="B3"/>
    <property type="match status" value="2"/>
</dbReference>
<evidence type="ECO:0000256" key="5">
    <source>
        <dbReference type="ARBA" id="ARBA00023242"/>
    </source>
</evidence>
<dbReference type="GO" id="GO:0010198">
    <property type="term" value="P:synergid death"/>
    <property type="evidence" value="ECO:0007669"/>
    <property type="project" value="EnsemblPlants"/>
</dbReference>
<comment type="subcellular location">
    <subcellularLocation>
        <location evidence="1">Nucleus</location>
    </subcellularLocation>
</comment>
<dbReference type="GO" id="GO:0009553">
    <property type="term" value="P:embryo sac development"/>
    <property type="evidence" value="ECO:0007669"/>
    <property type="project" value="EnsemblPlants"/>
</dbReference>
<keyword evidence="4" id="KW-0804">Transcription</keyword>
<evidence type="ECO:0000256" key="4">
    <source>
        <dbReference type="ARBA" id="ARBA00023163"/>
    </source>
</evidence>
<feature type="compositionally biased region" description="Low complexity" evidence="6">
    <location>
        <begin position="154"/>
        <end position="170"/>
    </location>
</feature>
<keyword evidence="5" id="KW-0539">Nucleus</keyword>
<evidence type="ECO:0000313" key="9">
    <source>
        <dbReference type="Proteomes" id="UP000029120"/>
    </source>
</evidence>
<dbReference type="GO" id="GO:0009567">
    <property type="term" value="P:double fertilization forming a zygote and endosperm"/>
    <property type="evidence" value="ECO:0007669"/>
    <property type="project" value="EnsemblPlants"/>
</dbReference>
<evidence type="ECO:0000256" key="1">
    <source>
        <dbReference type="ARBA" id="ARBA00004123"/>
    </source>
</evidence>
<feature type="domain" description="TF-B3" evidence="7">
    <location>
        <begin position="212"/>
        <end position="306"/>
    </location>
</feature>